<keyword evidence="3" id="KW-1185">Reference proteome</keyword>
<sequence>MEIFIYLLTRFVLLLCLIAIVYVIVKPEKELSEHSDIF</sequence>
<evidence type="ECO:0000313" key="3">
    <source>
        <dbReference type="Proteomes" id="UP000186720"/>
    </source>
</evidence>
<accession>A0A1Q6A1S4</accession>
<dbReference type="STRING" id="1302689.RG47T_3395"/>
<dbReference type="AlphaFoldDB" id="A0A1Q6A1S4"/>
<keyword evidence="1" id="KW-1133">Transmembrane helix</keyword>
<feature type="transmembrane region" description="Helical" evidence="1">
    <location>
        <begin position="6"/>
        <end position="25"/>
    </location>
</feature>
<comment type="caution">
    <text evidence="2">The sequence shown here is derived from an EMBL/GenBank/DDBJ whole genome shotgun (WGS) entry which is preliminary data.</text>
</comment>
<protein>
    <submittedName>
        <fullName evidence="2">Uncharacterized protein</fullName>
    </submittedName>
</protein>
<dbReference type="EMBL" id="MPPL01000001">
    <property type="protein sequence ID" value="OKS87931.1"/>
    <property type="molecule type" value="Genomic_DNA"/>
</dbReference>
<reference evidence="2 3" key="1">
    <citation type="submission" date="2016-11" db="EMBL/GenBank/DDBJ databases">
        <title>Whole Genome Sequencing of Mucilaginibacter polytrichastri RG4-7(T) isolated from the moss sample.</title>
        <authorList>
            <person name="Li Y."/>
        </authorList>
    </citation>
    <scope>NUCLEOTIDE SEQUENCE [LARGE SCALE GENOMIC DNA]</scope>
    <source>
        <strain evidence="2 3">RG4-7</strain>
    </source>
</reference>
<keyword evidence="1" id="KW-0812">Transmembrane</keyword>
<dbReference type="Proteomes" id="UP000186720">
    <property type="component" value="Unassembled WGS sequence"/>
</dbReference>
<name>A0A1Q6A1S4_9SPHI</name>
<organism evidence="2 3">
    <name type="scientific">Mucilaginibacter polytrichastri</name>
    <dbReference type="NCBI Taxonomy" id="1302689"/>
    <lineage>
        <taxon>Bacteria</taxon>
        <taxon>Pseudomonadati</taxon>
        <taxon>Bacteroidota</taxon>
        <taxon>Sphingobacteriia</taxon>
        <taxon>Sphingobacteriales</taxon>
        <taxon>Sphingobacteriaceae</taxon>
        <taxon>Mucilaginibacter</taxon>
    </lineage>
</organism>
<proteinExistence type="predicted"/>
<evidence type="ECO:0000256" key="1">
    <source>
        <dbReference type="SAM" id="Phobius"/>
    </source>
</evidence>
<keyword evidence="1" id="KW-0472">Membrane</keyword>
<evidence type="ECO:0000313" key="2">
    <source>
        <dbReference type="EMBL" id="OKS87931.1"/>
    </source>
</evidence>
<gene>
    <name evidence="2" type="ORF">RG47T_3395</name>
</gene>